<dbReference type="OrthoDB" id="8101026at2"/>
<gene>
    <name evidence="8" type="ORF">SU32_12340</name>
</gene>
<keyword evidence="5 7" id="KW-0472">Membrane</keyword>
<feature type="transmembrane region" description="Helical" evidence="7">
    <location>
        <begin position="133"/>
        <end position="157"/>
    </location>
</feature>
<feature type="region of interest" description="Disordered" evidence="6">
    <location>
        <begin position="323"/>
        <end position="385"/>
    </location>
</feature>
<dbReference type="PATRIC" id="fig|1514904.3.peg.1315"/>
<keyword evidence="9" id="KW-1185">Reference proteome</keyword>
<dbReference type="Proteomes" id="UP000038011">
    <property type="component" value="Unassembled WGS sequence"/>
</dbReference>
<keyword evidence="3 7" id="KW-0812">Transmembrane</keyword>
<evidence type="ECO:0000313" key="9">
    <source>
        <dbReference type="Proteomes" id="UP000038011"/>
    </source>
</evidence>
<dbReference type="EMBL" id="JXMU01000018">
    <property type="protein sequence ID" value="KPB00615.1"/>
    <property type="molecule type" value="Genomic_DNA"/>
</dbReference>
<dbReference type="Pfam" id="PF04610">
    <property type="entry name" value="TrbL"/>
    <property type="match status" value="1"/>
</dbReference>
<comment type="subcellular location">
    <subcellularLocation>
        <location evidence="1">Membrane</location>
        <topology evidence="1">Multi-pass membrane protein</topology>
    </subcellularLocation>
</comment>
<sequence>MATHINDTLTLIDTAIASYAQSVFTDFAGPVTTMIQAGGLVGLVLIAANAIMQFVPIRMSSYLTWGVRYVLILSVATTWSQFQPIYNILTNTPGNIGAALLSATSAPNLNLAMDEMVTEIFNFSDRANEESGWLGISLTAVVLIVLGALMACVAILVSALAKVGLAMAVSFAPVFIACLLFSATKSLFESWTRFTIGFALIPLVLAGVMGAVIGVGKSLAGGVGVASEMSQAAGFIIVIFAAIFMMFNIPGLVTGLAGTIVTTGTGIAEARAAYRNIANTATAPVRAAYSGVARVDAGRQAADNVRENGGGRVAQTAAFVTQATRMSRDRQRFSDPSFFQPGGRGASSSANKKAAAFDASQGGASGGASKPDAARTQAGLNGGRK</sequence>
<dbReference type="STRING" id="1514904.SU32_12340"/>
<dbReference type="InterPro" id="IPR007688">
    <property type="entry name" value="Conjugal_tfr_TrbL/VirB6"/>
</dbReference>
<dbReference type="AlphaFoldDB" id="A0A0N0E703"/>
<feature type="compositionally biased region" description="Low complexity" evidence="6">
    <location>
        <begin position="346"/>
        <end position="362"/>
    </location>
</feature>
<evidence type="ECO:0000313" key="8">
    <source>
        <dbReference type="EMBL" id="KPB00615.1"/>
    </source>
</evidence>
<dbReference type="RefSeq" id="WP_053999686.1">
    <property type="nucleotide sequence ID" value="NZ_JXMU01000018.1"/>
</dbReference>
<organism evidence="8 9">
    <name type="scientific">Ahrensia marina</name>
    <dbReference type="NCBI Taxonomy" id="1514904"/>
    <lineage>
        <taxon>Bacteria</taxon>
        <taxon>Pseudomonadati</taxon>
        <taxon>Pseudomonadota</taxon>
        <taxon>Alphaproteobacteria</taxon>
        <taxon>Hyphomicrobiales</taxon>
        <taxon>Ahrensiaceae</taxon>
        <taxon>Ahrensia</taxon>
    </lineage>
</organism>
<evidence type="ECO:0000256" key="5">
    <source>
        <dbReference type="ARBA" id="ARBA00023136"/>
    </source>
</evidence>
<feature type="transmembrane region" description="Helical" evidence="7">
    <location>
        <begin position="235"/>
        <end position="261"/>
    </location>
</feature>
<evidence type="ECO:0000256" key="1">
    <source>
        <dbReference type="ARBA" id="ARBA00004141"/>
    </source>
</evidence>
<name>A0A0N0E703_9HYPH</name>
<keyword evidence="4 7" id="KW-1133">Transmembrane helix</keyword>
<feature type="transmembrane region" description="Helical" evidence="7">
    <location>
        <begin position="34"/>
        <end position="55"/>
    </location>
</feature>
<protein>
    <recommendedName>
        <fullName evidence="10">Conjugal transfer protein TrbL</fullName>
    </recommendedName>
</protein>
<evidence type="ECO:0000256" key="4">
    <source>
        <dbReference type="ARBA" id="ARBA00022989"/>
    </source>
</evidence>
<evidence type="ECO:0000256" key="7">
    <source>
        <dbReference type="SAM" id="Phobius"/>
    </source>
</evidence>
<dbReference type="GO" id="GO:0030255">
    <property type="term" value="P:protein secretion by the type IV secretion system"/>
    <property type="evidence" value="ECO:0007669"/>
    <property type="project" value="InterPro"/>
</dbReference>
<evidence type="ECO:0008006" key="10">
    <source>
        <dbReference type="Google" id="ProtNLM"/>
    </source>
</evidence>
<proteinExistence type="inferred from homology"/>
<evidence type="ECO:0000256" key="3">
    <source>
        <dbReference type="ARBA" id="ARBA00022692"/>
    </source>
</evidence>
<feature type="transmembrane region" description="Helical" evidence="7">
    <location>
        <begin position="194"/>
        <end position="215"/>
    </location>
</feature>
<feature type="transmembrane region" description="Helical" evidence="7">
    <location>
        <begin position="163"/>
        <end position="182"/>
    </location>
</feature>
<evidence type="ECO:0000256" key="6">
    <source>
        <dbReference type="SAM" id="MobiDB-lite"/>
    </source>
</evidence>
<dbReference type="GO" id="GO:0016020">
    <property type="term" value="C:membrane"/>
    <property type="evidence" value="ECO:0007669"/>
    <property type="project" value="UniProtKB-SubCell"/>
</dbReference>
<reference evidence="8 9" key="1">
    <citation type="submission" date="2015-01" db="EMBL/GenBank/DDBJ databases">
        <title>Ahrensia donghaiensis sp. nov., a novel dimethylsulphoniopropionate-cleavage bacterium isolated from seawater and emended descriptions of the genus Ahrensia and Ahrensia kielensis.</title>
        <authorList>
            <person name="Liu J."/>
        </authorList>
    </citation>
    <scope>NUCLEOTIDE SEQUENCE [LARGE SCALE GENOMIC DNA]</scope>
    <source>
        <strain evidence="8 9">LZD062</strain>
    </source>
</reference>
<comment type="caution">
    <text evidence="8">The sequence shown here is derived from an EMBL/GenBank/DDBJ whole genome shotgun (WGS) entry which is preliminary data.</text>
</comment>
<evidence type="ECO:0000256" key="2">
    <source>
        <dbReference type="ARBA" id="ARBA00007802"/>
    </source>
</evidence>
<comment type="similarity">
    <text evidence="2">Belongs to the TrbL/VirB6 family.</text>
</comment>
<accession>A0A0N0E703</accession>